<proteinExistence type="predicted"/>
<evidence type="ECO:0000313" key="3">
    <source>
        <dbReference type="Proteomes" id="UP000266841"/>
    </source>
</evidence>
<comment type="caution">
    <text evidence="2">The sequence shown here is derived from an EMBL/GenBank/DDBJ whole genome shotgun (WGS) entry which is preliminary data.</text>
</comment>
<dbReference type="OrthoDB" id="44644at2759"/>
<organism evidence="2 3">
    <name type="scientific">Thalassiosira oceanica</name>
    <name type="common">Marine diatom</name>
    <dbReference type="NCBI Taxonomy" id="159749"/>
    <lineage>
        <taxon>Eukaryota</taxon>
        <taxon>Sar</taxon>
        <taxon>Stramenopiles</taxon>
        <taxon>Ochrophyta</taxon>
        <taxon>Bacillariophyta</taxon>
        <taxon>Coscinodiscophyceae</taxon>
        <taxon>Thalassiosirophycidae</taxon>
        <taxon>Thalassiosirales</taxon>
        <taxon>Thalassiosiraceae</taxon>
        <taxon>Thalassiosira</taxon>
    </lineage>
</organism>
<dbReference type="AlphaFoldDB" id="K0R5J7"/>
<dbReference type="EMBL" id="AGNL01045713">
    <property type="protein sequence ID" value="EJK48553.1"/>
    <property type="molecule type" value="Genomic_DNA"/>
</dbReference>
<gene>
    <name evidence="2" type="ORF">THAOC_32640</name>
</gene>
<protein>
    <submittedName>
        <fullName evidence="2">Uncharacterized protein</fullName>
    </submittedName>
</protein>
<reference evidence="2 3" key="1">
    <citation type="journal article" date="2012" name="Genome Biol.">
        <title>Genome and low-iron response of an oceanic diatom adapted to chronic iron limitation.</title>
        <authorList>
            <person name="Lommer M."/>
            <person name="Specht M."/>
            <person name="Roy A.S."/>
            <person name="Kraemer L."/>
            <person name="Andreson R."/>
            <person name="Gutowska M.A."/>
            <person name="Wolf J."/>
            <person name="Bergner S.V."/>
            <person name="Schilhabel M.B."/>
            <person name="Klostermeier U.C."/>
            <person name="Beiko R.G."/>
            <person name="Rosenstiel P."/>
            <person name="Hippler M."/>
            <person name="Laroche J."/>
        </authorList>
    </citation>
    <scope>NUCLEOTIDE SEQUENCE [LARGE SCALE GENOMIC DNA]</scope>
    <source>
        <strain evidence="2 3">CCMP1005</strain>
    </source>
</reference>
<dbReference type="OMA" id="ANTNCER"/>
<dbReference type="eggNOG" id="ENOG502QYH1">
    <property type="taxonomic scope" value="Eukaryota"/>
</dbReference>
<keyword evidence="3" id="KW-1185">Reference proteome</keyword>
<evidence type="ECO:0000256" key="1">
    <source>
        <dbReference type="SAM" id="Phobius"/>
    </source>
</evidence>
<keyword evidence="1" id="KW-0472">Membrane</keyword>
<name>K0R5J7_THAOC</name>
<evidence type="ECO:0000313" key="2">
    <source>
        <dbReference type="EMBL" id="EJK48553.1"/>
    </source>
</evidence>
<keyword evidence="1" id="KW-1133">Transmembrane helix</keyword>
<accession>K0R5J7</accession>
<keyword evidence="1" id="KW-0812">Transmembrane</keyword>
<dbReference type="Proteomes" id="UP000266841">
    <property type="component" value="Unassembled WGS sequence"/>
</dbReference>
<feature type="transmembrane region" description="Helical" evidence="1">
    <location>
        <begin position="7"/>
        <end position="27"/>
    </location>
</feature>
<sequence>MSRQSKILWYLFASSLMAATLIWDSIYEIDNVPDIERSIFARPWSKYAEGTGSPEDRITNGTSANEYYTNHKMPSDLPANKSLVILIGGLRAGETAWETLYENVLDINSADLAVMTSKESIYPNSTLFDRARYVWHYKQYDDWADAVDLVRGHGWRVSHLHLFKPTYPDLEPGKNDTILFGGLKGHTRASGIIIFMIRYFLIQAIRDNGILNLYNTFVVTRTDHFYQCPHTFARCNLEDRDVIVPDGEGYVGITDRHLVASRDTLLEALDLITPLITQPYSFDFSKHHNSERWLQHVWSSKALHVKRCNRVMFTVAREEDTSRWRLAEDELPGVPGLFIKYQREYNGTVDGCTRFHRNSRPSYKGNCMKCGCGMRMYNRRRSGG</sequence>